<dbReference type="GO" id="GO:0042026">
    <property type="term" value="P:protein refolding"/>
    <property type="evidence" value="ECO:0007669"/>
    <property type="project" value="UniProtKB-ARBA"/>
</dbReference>
<reference evidence="11 12" key="1">
    <citation type="submission" date="2008-03" db="EMBL/GenBank/DDBJ databases">
        <title>Complete sequence of Leptothrix cholodnii SP-6.</title>
        <authorList>
            <consortium name="US DOE Joint Genome Institute"/>
            <person name="Copeland A."/>
            <person name="Lucas S."/>
            <person name="Lapidus A."/>
            <person name="Glavina del Rio T."/>
            <person name="Dalin E."/>
            <person name="Tice H."/>
            <person name="Bruce D."/>
            <person name="Goodwin L."/>
            <person name="Pitluck S."/>
            <person name="Chertkov O."/>
            <person name="Brettin T."/>
            <person name="Detter J.C."/>
            <person name="Han C."/>
            <person name="Kuske C.R."/>
            <person name="Schmutz J."/>
            <person name="Larimer F."/>
            <person name="Land M."/>
            <person name="Hauser L."/>
            <person name="Kyrpides N."/>
            <person name="Lykidis A."/>
            <person name="Emerson D."/>
            <person name="Richardson P."/>
        </authorList>
    </citation>
    <scope>NUCLEOTIDE SEQUENCE [LARGE SCALE GENOMIC DNA]</scope>
    <source>
        <strain evidence="12">ATCC 51168 / LMG 8142 / SP-6</strain>
    </source>
</reference>
<comment type="function">
    <text evidence="8">Also involved in hydrogenase metallocenter assembly, probably by participating in the nickel insertion step. This function in hydrogenase biosynthesis requires chaperone activity and the presence of the metal-binding domain, but not PPIase activity.</text>
</comment>
<keyword evidence="6" id="KW-0143">Chaperone</keyword>
<sequence length="177" mass="19543">MRISEPCVVSLTWRLEDAQGQLIDELVEPVEFFYGGDDLFAKVEEVINGEGAGFEATLHLEPEHAFGEYHAELVCFEERRLFPDGIAPGMQFEGLPEGSQTPDMPSAVIYTITEVYDSHVVLDGNHPLAGVALVLQLQVTDVREADEEEILRRSVDNDATGLLSLAPVMATDNQTMH</sequence>
<dbReference type="InterPro" id="IPR046357">
    <property type="entry name" value="PPIase_dom_sf"/>
</dbReference>
<proteinExistence type="inferred from homology"/>
<comment type="subcellular location">
    <subcellularLocation>
        <location evidence="2">Cytoplasm</location>
    </subcellularLocation>
</comment>
<dbReference type="HOGENOM" id="CLU_098197_1_1_4"/>
<dbReference type="PANTHER" id="PTHR47861">
    <property type="entry name" value="FKBP-TYPE PEPTIDYL-PROLYL CIS-TRANS ISOMERASE SLYD"/>
    <property type="match status" value="1"/>
</dbReference>
<evidence type="ECO:0000256" key="9">
    <source>
        <dbReference type="PROSITE-ProRule" id="PRU00277"/>
    </source>
</evidence>
<dbReference type="EC" id="5.2.1.8" evidence="9"/>
<dbReference type="RefSeq" id="WP_012347664.1">
    <property type="nucleotide sequence ID" value="NC_010524.1"/>
</dbReference>
<keyword evidence="5 9" id="KW-0697">Rotamase</keyword>
<dbReference type="KEGG" id="lch:Lcho_2643"/>
<keyword evidence="7 9" id="KW-0413">Isomerase</keyword>
<dbReference type="Proteomes" id="UP000001693">
    <property type="component" value="Chromosome"/>
</dbReference>
<dbReference type="PANTHER" id="PTHR47861:SF3">
    <property type="entry name" value="FKBP-TYPE PEPTIDYL-PROLYL CIS-TRANS ISOMERASE SLYD"/>
    <property type="match status" value="1"/>
</dbReference>
<dbReference type="EMBL" id="CP001013">
    <property type="protein sequence ID" value="ACB34908.1"/>
    <property type="molecule type" value="Genomic_DNA"/>
</dbReference>
<evidence type="ECO:0000259" key="10">
    <source>
        <dbReference type="PROSITE" id="PS50059"/>
    </source>
</evidence>
<dbReference type="SUPFAM" id="SSF54534">
    <property type="entry name" value="FKBP-like"/>
    <property type="match status" value="1"/>
</dbReference>
<evidence type="ECO:0000256" key="8">
    <source>
        <dbReference type="ARBA" id="ARBA00037071"/>
    </source>
</evidence>
<evidence type="ECO:0000256" key="7">
    <source>
        <dbReference type="ARBA" id="ARBA00023235"/>
    </source>
</evidence>
<keyword evidence="4" id="KW-0963">Cytoplasm</keyword>
<name>B1Y838_LEPCP</name>
<dbReference type="GO" id="GO:0005737">
    <property type="term" value="C:cytoplasm"/>
    <property type="evidence" value="ECO:0007669"/>
    <property type="project" value="UniProtKB-SubCell"/>
</dbReference>
<evidence type="ECO:0000256" key="6">
    <source>
        <dbReference type="ARBA" id="ARBA00023186"/>
    </source>
</evidence>
<evidence type="ECO:0000256" key="1">
    <source>
        <dbReference type="ARBA" id="ARBA00000971"/>
    </source>
</evidence>
<dbReference type="GO" id="GO:0003755">
    <property type="term" value="F:peptidyl-prolyl cis-trans isomerase activity"/>
    <property type="evidence" value="ECO:0007669"/>
    <property type="project" value="UniProtKB-KW"/>
</dbReference>
<comment type="similarity">
    <text evidence="3">Belongs to the FKBP-type PPIase family.</text>
</comment>
<accession>B1Y838</accession>
<feature type="domain" description="PPIase FKBP-type" evidence="10">
    <location>
        <begin position="4"/>
        <end position="68"/>
    </location>
</feature>
<keyword evidence="12" id="KW-1185">Reference proteome</keyword>
<protein>
    <recommendedName>
        <fullName evidence="9">peptidylprolyl isomerase</fullName>
        <ecNumber evidence="9">5.2.1.8</ecNumber>
    </recommendedName>
</protein>
<comment type="catalytic activity">
    <reaction evidence="1 9">
        <text>[protein]-peptidylproline (omega=180) = [protein]-peptidylproline (omega=0)</text>
        <dbReference type="Rhea" id="RHEA:16237"/>
        <dbReference type="Rhea" id="RHEA-COMP:10747"/>
        <dbReference type="Rhea" id="RHEA-COMP:10748"/>
        <dbReference type="ChEBI" id="CHEBI:83833"/>
        <dbReference type="ChEBI" id="CHEBI:83834"/>
        <dbReference type="EC" id="5.2.1.8"/>
    </reaction>
</comment>
<dbReference type="OrthoDB" id="9808891at2"/>
<dbReference type="InterPro" id="IPR001179">
    <property type="entry name" value="PPIase_FKBP_dom"/>
</dbReference>
<dbReference type="AlphaFoldDB" id="B1Y838"/>
<evidence type="ECO:0000313" key="12">
    <source>
        <dbReference type="Proteomes" id="UP000001693"/>
    </source>
</evidence>
<dbReference type="Gene3D" id="3.10.50.40">
    <property type="match status" value="1"/>
</dbReference>
<evidence type="ECO:0000256" key="3">
    <source>
        <dbReference type="ARBA" id="ARBA00006577"/>
    </source>
</evidence>
<gene>
    <name evidence="11" type="ordered locus">Lcho_2643</name>
</gene>
<evidence type="ECO:0000313" key="11">
    <source>
        <dbReference type="EMBL" id="ACB34908.1"/>
    </source>
</evidence>
<dbReference type="eggNOG" id="COG1047">
    <property type="taxonomic scope" value="Bacteria"/>
</dbReference>
<evidence type="ECO:0000256" key="2">
    <source>
        <dbReference type="ARBA" id="ARBA00004496"/>
    </source>
</evidence>
<organism evidence="11 12">
    <name type="scientific">Leptothrix cholodnii (strain ATCC 51168 / LMG 8142 / SP-6)</name>
    <name type="common">Leptothrix discophora (strain SP-6)</name>
    <dbReference type="NCBI Taxonomy" id="395495"/>
    <lineage>
        <taxon>Bacteria</taxon>
        <taxon>Pseudomonadati</taxon>
        <taxon>Pseudomonadota</taxon>
        <taxon>Betaproteobacteria</taxon>
        <taxon>Burkholderiales</taxon>
        <taxon>Sphaerotilaceae</taxon>
        <taxon>Leptothrix</taxon>
    </lineage>
</organism>
<dbReference type="PROSITE" id="PS50059">
    <property type="entry name" value="FKBP_PPIASE"/>
    <property type="match status" value="1"/>
</dbReference>
<evidence type="ECO:0000256" key="4">
    <source>
        <dbReference type="ARBA" id="ARBA00022490"/>
    </source>
</evidence>
<dbReference type="STRING" id="395495.Lcho_2643"/>
<evidence type="ECO:0000256" key="5">
    <source>
        <dbReference type="ARBA" id="ARBA00023110"/>
    </source>
</evidence>